<name>A0ABM8ZJ54_9VIBR</name>
<reference evidence="1" key="1">
    <citation type="submission" date="2021-12" db="EMBL/GenBank/DDBJ databases">
        <authorList>
            <person name="Rodrigo-Torres L."/>
            <person name="Arahal R. D."/>
            <person name="Lucena T."/>
        </authorList>
    </citation>
    <scope>NUCLEOTIDE SEQUENCE</scope>
    <source>
        <strain evidence="1">CECT 8226</strain>
    </source>
</reference>
<dbReference type="RefSeq" id="WP_237484701.1">
    <property type="nucleotide sequence ID" value="NZ_CAKLCM010000002.1"/>
</dbReference>
<dbReference type="EMBL" id="CAKLCM010000002">
    <property type="protein sequence ID" value="CAH0526387.1"/>
    <property type="molecule type" value="Genomic_DNA"/>
</dbReference>
<gene>
    <name evidence="1" type="ORF">VHP8226_01780</name>
</gene>
<organism evidence="1 2">
    <name type="scientific">Vibrio hippocampi</name>
    <dbReference type="NCBI Taxonomy" id="654686"/>
    <lineage>
        <taxon>Bacteria</taxon>
        <taxon>Pseudomonadati</taxon>
        <taxon>Pseudomonadota</taxon>
        <taxon>Gammaproteobacteria</taxon>
        <taxon>Vibrionales</taxon>
        <taxon>Vibrionaceae</taxon>
        <taxon>Vibrio</taxon>
    </lineage>
</organism>
<evidence type="ECO:0000313" key="1">
    <source>
        <dbReference type="EMBL" id="CAH0526387.1"/>
    </source>
</evidence>
<accession>A0ABM8ZJ54</accession>
<sequence>MNYANTAMESRYFIDDEAKNWLICDPEEIQAKRPEQDALCGSEQTLPRLASLSVN</sequence>
<proteinExistence type="predicted"/>
<evidence type="ECO:0000313" key="2">
    <source>
        <dbReference type="Proteomes" id="UP000838160"/>
    </source>
</evidence>
<comment type="caution">
    <text evidence="1">The sequence shown here is derived from an EMBL/GenBank/DDBJ whole genome shotgun (WGS) entry which is preliminary data.</text>
</comment>
<dbReference type="Proteomes" id="UP000838160">
    <property type="component" value="Unassembled WGS sequence"/>
</dbReference>
<keyword evidence="2" id="KW-1185">Reference proteome</keyword>
<protein>
    <submittedName>
        <fullName evidence="1">Uncharacterized protein</fullName>
    </submittedName>
</protein>